<evidence type="ECO:0000313" key="3">
    <source>
        <dbReference type="EMBL" id="KAH0564658.1"/>
    </source>
</evidence>
<feature type="region of interest" description="Disordered" evidence="1">
    <location>
        <begin position="1253"/>
        <end position="1272"/>
    </location>
</feature>
<feature type="compositionally biased region" description="Polar residues" evidence="1">
    <location>
        <begin position="282"/>
        <end position="292"/>
    </location>
</feature>
<feature type="compositionally biased region" description="Basic and acidic residues" evidence="1">
    <location>
        <begin position="1333"/>
        <end position="1343"/>
    </location>
</feature>
<name>A0AAV7J1K7_COTGL</name>
<feature type="compositionally biased region" description="Low complexity" evidence="1">
    <location>
        <begin position="973"/>
        <end position="986"/>
    </location>
</feature>
<reference evidence="3 4" key="1">
    <citation type="journal article" date="2021" name="J. Hered.">
        <title>A chromosome-level genome assembly of the parasitoid wasp, Cotesia glomerata (Hymenoptera: Braconidae).</title>
        <authorList>
            <person name="Pinto B.J."/>
            <person name="Weis J.J."/>
            <person name="Gamble T."/>
            <person name="Ode P.J."/>
            <person name="Paul R."/>
            <person name="Zaspel J.M."/>
        </authorList>
    </citation>
    <scope>NUCLEOTIDE SEQUENCE [LARGE SCALE GENOMIC DNA]</scope>
    <source>
        <strain evidence="3">CgM1</strain>
    </source>
</reference>
<feature type="compositionally biased region" description="Low complexity" evidence="1">
    <location>
        <begin position="1253"/>
        <end position="1264"/>
    </location>
</feature>
<feature type="compositionally biased region" description="Basic and acidic residues" evidence="1">
    <location>
        <begin position="487"/>
        <end position="512"/>
    </location>
</feature>
<feature type="compositionally biased region" description="Polar residues" evidence="1">
    <location>
        <begin position="264"/>
        <end position="273"/>
    </location>
</feature>
<feature type="domain" description="IRS-type PTB" evidence="2">
    <location>
        <begin position="83"/>
        <end position="188"/>
    </location>
</feature>
<feature type="compositionally biased region" description="Low complexity" evidence="1">
    <location>
        <begin position="528"/>
        <end position="540"/>
    </location>
</feature>
<feature type="region of interest" description="Disordered" evidence="1">
    <location>
        <begin position="924"/>
        <end position="955"/>
    </location>
</feature>
<feature type="compositionally biased region" description="Polar residues" evidence="1">
    <location>
        <begin position="1292"/>
        <end position="1306"/>
    </location>
</feature>
<dbReference type="Proteomes" id="UP000826195">
    <property type="component" value="Unassembled WGS sequence"/>
</dbReference>
<feature type="compositionally biased region" description="Polar residues" evidence="1">
    <location>
        <begin position="1218"/>
        <end position="1229"/>
    </location>
</feature>
<evidence type="ECO:0000256" key="1">
    <source>
        <dbReference type="SAM" id="MobiDB-lite"/>
    </source>
</evidence>
<dbReference type="InterPro" id="IPR002404">
    <property type="entry name" value="IRS_PTB"/>
</dbReference>
<dbReference type="GO" id="GO:0019901">
    <property type="term" value="F:protein kinase binding"/>
    <property type="evidence" value="ECO:0007669"/>
    <property type="project" value="InterPro"/>
</dbReference>
<dbReference type="EMBL" id="JAHXZJ010000002">
    <property type="protein sequence ID" value="KAH0564658.1"/>
    <property type="molecule type" value="Genomic_DNA"/>
</dbReference>
<evidence type="ECO:0000313" key="4">
    <source>
        <dbReference type="Proteomes" id="UP000826195"/>
    </source>
</evidence>
<feature type="compositionally biased region" description="Low complexity" evidence="1">
    <location>
        <begin position="1233"/>
        <end position="1244"/>
    </location>
</feature>
<feature type="compositionally biased region" description="Low complexity" evidence="1">
    <location>
        <begin position="1106"/>
        <end position="1120"/>
    </location>
</feature>
<feature type="compositionally biased region" description="Low complexity" evidence="1">
    <location>
        <begin position="924"/>
        <end position="935"/>
    </location>
</feature>
<feature type="region of interest" description="Disordered" evidence="1">
    <location>
        <begin position="264"/>
        <end position="306"/>
    </location>
</feature>
<feature type="region of interest" description="Disordered" evidence="1">
    <location>
        <begin position="638"/>
        <end position="661"/>
    </location>
</feature>
<dbReference type="Pfam" id="PF02174">
    <property type="entry name" value="IRS"/>
    <property type="match status" value="1"/>
</dbReference>
<feature type="compositionally biased region" description="Low complexity" evidence="1">
    <location>
        <begin position="293"/>
        <end position="306"/>
    </location>
</feature>
<evidence type="ECO:0000259" key="2">
    <source>
        <dbReference type="PROSITE" id="PS51064"/>
    </source>
</evidence>
<protein>
    <recommendedName>
        <fullName evidence="2">IRS-type PTB domain-containing protein</fullName>
    </recommendedName>
</protein>
<feature type="region of interest" description="Disordered" evidence="1">
    <location>
        <begin position="1072"/>
        <end position="1132"/>
    </location>
</feature>
<feature type="compositionally biased region" description="Low complexity" evidence="1">
    <location>
        <begin position="1316"/>
        <end position="1326"/>
    </location>
</feature>
<dbReference type="PANTHER" id="PTHR21636">
    <property type="entry name" value="PROTEIN DOK-7"/>
    <property type="match status" value="1"/>
</dbReference>
<feature type="region of interest" description="Disordered" evidence="1">
    <location>
        <begin position="1292"/>
        <end position="1343"/>
    </location>
</feature>
<dbReference type="SUPFAM" id="SSF50729">
    <property type="entry name" value="PH domain-like"/>
    <property type="match status" value="1"/>
</dbReference>
<dbReference type="InterPro" id="IPR011993">
    <property type="entry name" value="PH-like_dom_sf"/>
</dbReference>
<feature type="compositionally biased region" description="Low complexity" evidence="1">
    <location>
        <begin position="433"/>
        <end position="476"/>
    </location>
</feature>
<organism evidence="3 4">
    <name type="scientific">Cotesia glomerata</name>
    <name type="common">Lepidopteran parasitic wasp</name>
    <name type="synonym">Apanteles glomeratus</name>
    <dbReference type="NCBI Taxonomy" id="32391"/>
    <lineage>
        <taxon>Eukaryota</taxon>
        <taxon>Metazoa</taxon>
        <taxon>Ecdysozoa</taxon>
        <taxon>Arthropoda</taxon>
        <taxon>Hexapoda</taxon>
        <taxon>Insecta</taxon>
        <taxon>Pterygota</taxon>
        <taxon>Neoptera</taxon>
        <taxon>Endopterygota</taxon>
        <taxon>Hymenoptera</taxon>
        <taxon>Apocrita</taxon>
        <taxon>Ichneumonoidea</taxon>
        <taxon>Braconidae</taxon>
        <taxon>Microgastrinae</taxon>
        <taxon>Cotesia</taxon>
    </lineage>
</organism>
<proteinExistence type="predicted"/>
<sequence>MRKLSPVADCLHLQLYGDSKDRYKQGQTKASLSLQHFLGIESGFTLDKESNTIAIICQDLIVVLAFDTRERLIQWQVKISNNLGEDQQFLIIISSAPSKAKVSNGPAHLHIQDRRFCLTVGVPPRLIGVWELAHLRRYGVVEGRFCFEGGSRCGRGEGLHVLITDQGEDIVRTLQLAAEGKLATRKRPLNPQLSSQDSPTRRQFIRSDTRVSDFFPSNVSYTSSVTYKDHEGIKTETTSPCWSSTESRHFELDAVDYNTSCRDTVGSTQELSDQQQQQQQQHNTYNFTSSPPTTTTTTTTNTTTTTTTTITTTTNTNTAAAITTSTSTISTINYQHQNQQQSNQITEWRSGSLPRQNTSGIERCASCISKLGAISKNSVITSSNNTSSHTNTICSSPSSGNNIFNNFTNNNNNNNNITTCHSQQPRAFDRLSLSSYSSSSHDSDYSGSQNADSVCLSSSSKNSPSLPSKDSSCLLLKNSPEEPQLADQEHQQQSEENKDNKDNEEDKDKFEKLSTLTSPTTLPPRPAKPSNKNKYNINNKNKNKKPPMPLPNERCTCKQKSTITKSSPYDNYDIPKSILAHHMSLEPATNQGDQYYDTPRKIKECLALPKNYPNYDTPHSAPQAVMLKQCGCPAKLSSLASSSSSSSSSTTSSSSSSSRLGGCPCHNVMSWAGFVLPYCRRGAGIEPTGVAVHPIKLSGQGKMPVVNANGELAIYPTILNNKKSDDSINNTITTISNCTTTTTTTTTITTTTTSSSNITTANNYENIEPIVVIDTQPESKLRNYVNIDFTESLEYYENSRDLIAKTGISQEEMNEIAEDLKQQSIDINNDDEIKSQVIQDKVCNKCGHVKDNNSSSLNNYLVMNPDNNKPKQFKKSFPGYLPMQPSISPHNACSKEIISRICGTKSSSNPTLFGSSSSSSLLLLSSSSSSSSSSSPLVEINRKRSDSELRIPGSAMLSSPYLRRRLIDPSISHNQQQQQQQQQQQHNNHHYHHNNHGESSSLEILWRKRSYSAESPSSNYLEDSSPSPGFSSSTIHKCPSDSGEKLIMLTKDQPIIACSDLKINNRDNDDESTIVGHNNGHSTGFSSIKIRRSSSVPSKTGHNRDSSSSNDSGVSTGSLSHRNGEFGECELTTTTPPINGIINLSSKKKNNIITTICNRKSPPPVTICYHGSLPRKSKSSDPLRELSFQFQKIKIPTKSCSAEGDIPKQNSNNNTNNKGYSSPGENSGTPYIDSRSTSSGTSDMSDYIETLSLSSHSSSDTPDSLRGRAVATTLRPRSGKEYYKIDRSILAEQSRNLSTSGSSYANITPVLEKSESPSPGYISSSPFEQPPPSREHFIFSEEA</sequence>
<feature type="compositionally biased region" description="Polar residues" evidence="1">
    <location>
        <begin position="1075"/>
        <end position="1086"/>
    </location>
</feature>
<dbReference type="GO" id="GO:0007528">
    <property type="term" value="P:neuromuscular junction development"/>
    <property type="evidence" value="ECO:0007669"/>
    <property type="project" value="TreeGrafter"/>
</dbReference>
<feature type="region of interest" description="Disordered" evidence="1">
    <location>
        <begin position="1015"/>
        <end position="1037"/>
    </location>
</feature>
<feature type="compositionally biased region" description="Low complexity" evidence="1">
    <location>
        <begin position="638"/>
        <end position="658"/>
    </location>
</feature>
<dbReference type="Gene3D" id="2.30.29.30">
    <property type="entry name" value="Pleckstrin-homology domain (PH domain)/Phosphotyrosine-binding domain (PTB)"/>
    <property type="match status" value="2"/>
</dbReference>
<accession>A0AAV7J1K7</accession>
<gene>
    <name evidence="3" type="ORF">KQX54_013310</name>
</gene>
<feature type="compositionally biased region" description="Basic and acidic residues" evidence="1">
    <location>
        <begin position="940"/>
        <end position="949"/>
    </location>
</feature>
<dbReference type="SMART" id="SM01244">
    <property type="entry name" value="IRS"/>
    <property type="match status" value="1"/>
</dbReference>
<keyword evidence="4" id="KW-1185">Reference proteome</keyword>
<feature type="region of interest" description="Disordered" evidence="1">
    <location>
        <begin position="433"/>
        <end position="554"/>
    </location>
</feature>
<feature type="region of interest" description="Disordered" evidence="1">
    <location>
        <begin position="1199"/>
        <end position="1244"/>
    </location>
</feature>
<feature type="compositionally biased region" description="Low complexity" evidence="1">
    <location>
        <begin position="1024"/>
        <end position="1033"/>
    </location>
</feature>
<comment type="caution">
    <text evidence="3">The sequence shown here is derived from an EMBL/GenBank/DDBJ whole genome shotgun (WGS) entry which is preliminary data.</text>
</comment>
<dbReference type="InterPro" id="IPR037746">
    <property type="entry name" value="Dok-7"/>
</dbReference>
<feature type="region of interest" description="Disordered" evidence="1">
    <location>
        <begin position="971"/>
        <end position="999"/>
    </location>
</feature>
<dbReference type="PANTHER" id="PTHR21636:SF2">
    <property type="entry name" value="PROTEIN DOK-7"/>
    <property type="match status" value="1"/>
</dbReference>
<dbReference type="PROSITE" id="PS51064">
    <property type="entry name" value="IRS_PTB"/>
    <property type="match status" value="1"/>
</dbReference>